<dbReference type="PRINTS" id="PR00625">
    <property type="entry name" value="JDOMAIN"/>
</dbReference>
<feature type="domain" description="J" evidence="3">
    <location>
        <begin position="24"/>
        <end position="89"/>
    </location>
</feature>
<evidence type="ECO:0000256" key="1">
    <source>
        <dbReference type="ARBA" id="ARBA00022729"/>
    </source>
</evidence>
<dbReference type="Pfam" id="PF01556">
    <property type="entry name" value="DnaJ_C"/>
    <property type="match status" value="1"/>
</dbReference>
<name>A0A830I4R4_9CHLO</name>
<evidence type="ECO:0000313" key="4">
    <source>
        <dbReference type="EMBL" id="GHP12009.1"/>
    </source>
</evidence>
<dbReference type="AlphaFoldDB" id="A0A830I4R4"/>
<dbReference type="SMART" id="SM00271">
    <property type="entry name" value="DnaJ"/>
    <property type="match status" value="1"/>
</dbReference>
<dbReference type="InterPro" id="IPR036869">
    <property type="entry name" value="J_dom_sf"/>
</dbReference>
<evidence type="ECO:0000313" key="5">
    <source>
        <dbReference type="Proteomes" id="UP000660262"/>
    </source>
</evidence>
<organism evidence="4 5">
    <name type="scientific">Pycnococcus provasolii</name>
    <dbReference type="NCBI Taxonomy" id="41880"/>
    <lineage>
        <taxon>Eukaryota</taxon>
        <taxon>Viridiplantae</taxon>
        <taxon>Chlorophyta</taxon>
        <taxon>Pseudoscourfieldiophyceae</taxon>
        <taxon>Pseudoscourfieldiales</taxon>
        <taxon>Pycnococcaceae</taxon>
        <taxon>Pycnococcus</taxon>
    </lineage>
</organism>
<dbReference type="SUPFAM" id="SSF46565">
    <property type="entry name" value="Chaperone J-domain"/>
    <property type="match status" value="1"/>
</dbReference>
<dbReference type="SUPFAM" id="SSF49493">
    <property type="entry name" value="HSP40/DnaJ peptide-binding domain"/>
    <property type="match status" value="2"/>
</dbReference>
<dbReference type="Gene3D" id="2.60.260.20">
    <property type="entry name" value="Urease metallochaperone UreE, N-terminal domain"/>
    <property type="match status" value="2"/>
</dbReference>
<dbReference type="Proteomes" id="UP000660262">
    <property type="component" value="Unassembled WGS sequence"/>
</dbReference>
<dbReference type="Pfam" id="PF00226">
    <property type="entry name" value="DnaJ"/>
    <property type="match status" value="1"/>
</dbReference>
<evidence type="ECO:0000259" key="3">
    <source>
        <dbReference type="PROSITE" id="PS50076"/>
    </source>
</evidence>
<accession>A0A830I4R4</accession>
<gene>
    <name evidence="4" type="ORF">PPROV_001073600</name>
</gene>
<keyword evidence="5" id="KW-1185">Reference proteome</keyword>
<keyword evidence="1 2" id="KW-0732">Signal</keyword>
<dbReference type="CDD" id="cd06257">
    <property type="entry name" value="DnaJ"/>
    <property type="match status" value="1"/>
</dbReference>
<sequence>MAFSRLLSVLFLLCLWPALVLAKDFYATLGLARGATDAQIKKAYRKLAVQYHPDKNKGDEAATAKFAEISSAYEVLSDEKKRKIYDRHGEEGLKQHEAQEGRGGGGDPSDIFSAFFGGGNPFGFGGMGGQEEEEQEKRGETVRTEIQLNLQELYLGTSLRITRDKNVIKPAKGTRKCKCRAKMRTKQIGPGMFQQFQVQECEECPNVKLVRESEFLTVDVDPGMKDGQELSFFEHGEPLIDGDHGDLKLIVREVSVPEIKFRRDGNDLHYDLTITLTEALVGFGKAIMHLDGRKVKLNVGGVTRPGDVQRIANEGMPVYNSAGRRGNMFVHYSVSFPDKSLGADDAKKVRDLFSKTSFRL</sequence>
<dbReference type="GO" id="GO:0051082">
    <property type="term" value="F:unfolded protein binding"/>
    <property type="evidence" value="ECO:0007669"/>
    <property type="project" value="InterPro"/>
</dbReference>
<feature type="signal peptide" evidence="2">
    <location>
        <begin position="1"/>
        <end position="22"/>
    </location>
</feature>
<dbReference type="PANTHER" id="PTHR44298">
    <property type="entry name" value="DNAJ HOMOLOG SUBFAMILY B MEMBER 11"/>
    <property type="match status" value="1"/>
</dbReference>
<dbReference type="InterPro" id="IPR001623">
    <property type="entry name" value="DnaJ_domain"/>
</dbReference>
<dbReference type="GO" id="GO:0006457">
    <property type="term" value="P:protein folding"/>
    <property type="evidence" value="ECO:0007669"/>
    <property type="project" value="InterPro"/>
</dbReference>
<dbReference type="CDD" id="cd10747">
    <property type="entry name" value="DnaJ_C"/>
    <property type="match status" value="1"/>
</dbReference>
<comment type="caution">
    <text evidence="4">The sequence shown here is derived from an EMBL/GenBank/DDBJ whole genome shotgun (WGS) entry which is preliminary data.</text>
</comment>
<evidence type="ECO:0000256" key="2">
    <source>
        <dbReference type="SAM" id="SignalP"/>
    </source>
</evidence>
<protein>
    <recommendedName>
        <fullName evidence="3">J domain-containing protein</fullName>
    </recommendedName>
</protein>
<dbReference type="PROSITE" id="PS50076">
    <property type="entry name" value="DNAJ_2"/>
    <property type="match status" value="1"/>
</dbReference>
<dbReference type="InterPro" id="IPR008971">
    <property type="entry name" value="HSP40/DnaJ_pept-bd"/>
</dbReference>
<dbReference type="InterPro" id="IPR018253">
    <property type="entry name" value="DnaJ_domain_CS"/>
</dbReference>
<reference evidence="4" key="1">
    <citation type="submission" date="2020-10" db="EMBL/GenBank/DDBJ databases">
        <title>Unveiling of a novel bifunctional photoreceptor, Dualchrome1, isolated from a cosmopolitan green alga.</title>
        <authorList>
            <person name="Suzuki S."/>
            <person name="Kawachi M."/>
        </authorList>
    </citation>
    <scope>NUCLEOTIDE SEQUENCE</scope>
    <source>
        <strain evidence="4">NIES 2893</strain>
    </source>
</reference>
<dbReference type="OrthoDB" id="550424at2759"/>
<dbReference type="EMBL" id="BNJQ01000037">
    <property type="protein sequence ID" value="GHP12009.1"/>
    <property type="molecule type" value="Genomic_DNA"/>
</dbReference>
<dbReference type="FunFam" id="2.60.260.20:FF:000013">
    <property type="entry name" value="DnaJ subfamily B member 11"/>
    <property type="match status" value="1"/>
</dbReference>
<dbReference type="PROSITE" id="PS00636">
    <property type="entry name" value="DNAJ_1"/>
    <property type="match status" value="1"/>
</dbReference>
<proteinExistence type="predicted"/>
<dbReference type="InterPro" id="IPR051736">
    <property type="entry name" value="DnaJ-B11-like"/>
</dbReference>
<dbReference type="Gene3D" id="1.10.287.110">
    <property type="entry name" value="DnaJ domain"/>
    <property type="match status" value="1"/>
</dbReference>
<feature type="chain" id="PRO_5032335492" description="J domain-containing protein" evidence="2">
    <location>
        <begin position="23"/>
        <end position="360"/>
    </location>
</feature>
<dbReference type="PANTHER" id="PTHR44298:SF1">
    <property type="entry name" value="DNAJ HOMOLOG SUBFAMILY B MEMBER 11"/>
    <property type="match status" value="1"/>
</dbReference>
<dbReference type="InterPro" id="IPR002939">
    <property type="entry name" value="DnaJ_C"/>
</dbReference>